<dbReference type="Pfam" id="PF12937">
    <property type="entry name" value="F-box-like"/>
    <property type="match status" value="1"/>
</dbReference>
<dbReference type="GO" id="GO:0005737">
    <property type="term" value="C:cytoplasm"/>
    <property type="evidence" value="ECO:0007669"/>
    <property type="project" value="TreeGrafter"/>
</dbReference>
<proteinExistence type="predicted"/>
<dbReference type="PROSITE" id="PS50005">
    <property type="entry name" value="TPR"/>
    <property type="match status" value="1"/>
</dbReference>
<dbReference type="SUPFAM" id="SSF81383">
    <property type="entry name" value="F-box domain"/>
    <property type="match status" value="1"/>
</dbReference>
<dbReference type="InterPro" id="IPR001810">
    <property type="entry name" value="F-box_dom"/>
</dbReference>
<keyword evidence="2" id="KW-0802">TPR repeat</keyword>
<comment type="caution">
    <text evidence="6">The sequence shown here is derived from an EMBL/GenBank/DDBJ whole genome shotgun (WGS) entry which is preliminary data.</text>
</comment>
<evidence type="ECO:0000313" key="5">
    <source>
        <dbReference type="EMBL" id="TPX43048.1"/>
    </source>
</evidence>
<sequence length="503" mass="56259">METQLLLADTSMQPVSLGELDEFRQQWLNDLSGKRTKTSVAVVDKNGSSAPPLSAAAPSSAEAVTKTSGSSSSSSGNTSRPVLGSQSVKSIYYQHSKLNEDHAKAGDKTVNAHVATTSASALASKLSKLSFSEHAADQPASSCTSRESEALMLFGQASQFERQGNLNQALLLFRQASKLNPDVERAYRKSLLSQKHFDVHLAGSSGHDEREAADNFETFYSLEEHASDSGTVDAIDAIVVLASRAQVTCTPKHALRKPPIWNRLPGELITQILQWAVLRDVGTLCSISLVCKKFLIQVRERSLWRFVSERSFPGPLSLGLAGVGNTLLEEVSMRFDDDWLRMFVEKPRVRTDGVFISRVNYVRQGYGESWSRPVHVVSYYRYLRFFSNGTCFSWMTTLEPAQVVKILTLVSRKEKGFMVGSYRVTEKMDGSCHIFAKMRDHDRPETTFEFTLALSSTKRGRHNKLSWLIYSMYNSENKETRSEIPLRTLRPFMFSKVRSYLST</sequence>
<dbReference type="Pfam" id="PF19270">
    <property type="entry name" value="FBO_C"/>
    <property type="match status" value="1"/>
</dbReference>
<dbReference type="GO" id="GO:0019005">
    <property type="term" value="C:SCF ubiquitin ligase complex"/>
    <property type="evidence" value="ECO:0007669"/>
    <property type="project" value="TreeGrafter"/>
</dbReference>
<name>A0A507D0Z3_9FUNG</name>
<evidence type="ECO:0000256" key="1">
    <source>
        <dbReference type="ARBA" id="ARBA00022786"/>
    </source>
</evidence>
<dbReference type="GO" id="GO:0031146">
    <property type="term" value="P:SCF-dependent proteasomal ubiquitin-dependent protein catabolic process"/>
    <property type="evidence" value="ECO:0007669"/>
    <property type="project" value="TreeGrafter"/>
</dbReference>
<evidence type="ECO:0000256" key="2">
    <source>
        <dbReference type="PROSITE-ProRule" id="PRU00339"/>
    </source>
</evidence>
<dbReference type="Gene3D" id="1.20.1280.50">
    <property type="match status" value="1"/>
</dbReference>
<organism evidence="6 8">
    <name type="scientific">Synchytrium endobioticum</name>
    <dbReference type="NCBI Taxonomy" id="286115"/>
    <lineage>
        <taxon>Eukaryota</taxon>
        <taxon>Fungi</taxon>
        <taxon>Fungi incertae sedis</taxon>
        <taxon>Chytridiomycota</taxon>
        <taxon>Chytridiomycota incertae sedis</taxon>
        <taxon>Chytridiomycetes</taxon>
        <taxon>Synchytriales</taxon>
        <taxon>Synchytriaceae</taxon>
        <taxon>Synchytrium</taxon>
    </lineage>
</organism>
<keyword evidence="1" id="KW-0833">Ubl conjugation pathway</keyword>
<dbReference type="EMBL" id="QEAM01000153">
    <property type="protein sequence ID" value="TPX45144.1"/>
    <property type="molecule type" value="Genomic_DNA"/>
</dbReference>
<evidence type="ECO:0000313" key="8">
    <source>
        <dbReference type="Proteomes" id="UP000320475"/>
    </source>
</evidence>
<dbReference type="Proteomes" id="UP000320475">
    <property type="component" value="Unassembled WGS sequence"/>
</dbReference>
<evidence type="ECO:0000259" key="4">
    <source>
        <dbReference type="PROSITE" id="PS50181"/>
    </source>
</evidence>
<gene>
    <name evidence="6" type="ORF">SeLEV6574_g04066</name>
    <name evidence="5" type="ORF">SeMB42_g04883</name>
</gene>
<dbReference type="CDD" id="cd22089">
    <property type="entry name" value="F-box_FBXO9"/>
    <property type="match status" value="1"/>
</dbReference>
<dbReference type="PANTHER" id="PTHR12874:SF9">
    <property type="entry name" value="F-BOX ONLY PROTEIN 48"/>
    <property type="match status" value="1"/>
</dbReference>
<dbReference type="InterPro" id="IPR019734">
    <property type="entry name" value="TPR_rpt"/>
</dbReference>
<dbReference type="InterPro" id="IPR036047">
    <property type="entry name" value="F-box-like_dom_sf"/>
</dbReference>
<evidence type="ECO:0000313" key="7">
    <source>
        <dbReference type="Proteomes" id="UP000317494"/>
    </source>
</evidence>
<dbReference type="AlphaFoldDB" id="A0A507D0Z3"/>
<dbReference type="VEuPathDB" id="FungiDB:SeMB42_g04883"/>
<keyword evidence="7" id="KW-1185">Reference proteome</keyword>
<accession>A0A507D0Z3</accession>
<evidence type="ECO:0000313" key="6">
    <source>
        <dbReference type="EMBL" id="TPX45144.1"/>
    </source>
</evidence>
<dbReference type="InterPro" id="IPR045464">
    <property type="entry name" value="Hrt3/FBXO9_C"/>
</dbReference>
<dbReference type="Proteomes" id="UP000317494">
    <property type="component" value="Unassembled WGS sequence"/>
</dbReference>
<protein>
    <recommendedName>
        <fullName evidence="4">F-box domain-containing protein</fullName>
    </recommendedName>
</protein>
<feature type="domain" description="F-box" evidence="4">
    <location>
        <begin position="258"/>
        <end position="307"/>
    </location>
</feature>
<reference evidence="7 8" key="1">
    <citation type="journal article" date="2019" name="Sci. Rep.">
        <title>Comparative genomics of chytrid fungi reveal insights into the obligate biotrophic and pathogenic lifestyle of Synchytrium endobioticum.</title>
        <authorList>
            <person name="van de Vossenberg B.T.L.H."/>
            <person name="Warris S."/>
            <person name="Nguyen H.D.T."/>
            <person name="van Gent-Pelzer M.P.E."/>
            <person name="Joly D.L."/>
            <person name="van de Geest H.C."/>
            <person name="Bonants P.J.M."/>
            <person name="Smith D.S."/>
            <person name="Levesque C.A."/>
            <person name="van der Lee T.A.J."/>
        </authorList>
    </citation>
    <scope>NUCLEOTIDE SEQUENCE [LARGE SCALE GENOMIC DNA]</scope>
    <source>
        <strain evidence="6 8">LEV6574</strain>
        <strain evidence="5 7">MB42</strain>
    </source>
</reference>
<dbReference type="PANTHER" id="PTHR12874">
    <property type="entry name" value="F-BOX ONLY PROTEIN 48-RELATED"/>
    <property type="match status" value="1"/>
</dbReference>
<feature type="region of interest" description="Disordered" evidence="3">
    <location>
        <begin position="44"/>
        <end position="83"/>
    </location>
</feature>
<dbReference type="PROSITE" id="PS50181">
    <property type="entry name" value="FBOX"/>
    <property type="match status" value="1"/>
</dbReference>
<evidence type="ECO:0000256" key="3">
    <source>
        <dbReference type="SAM" id="MobiDB-lite"/>
    </source>
</evidence>
<dbReference type="EMBL" id="QEAN01000211">
    <property type="protein sequence ID" value="TPX43048.1"/>
    <property type="molecule type" value="Genomic_DNA"/>
</dbReference>
<feature type="compositionally biased region" description="Low complexity" evidence="3">
    <location>
        <begin position="48"/>
        <end position="61"/>
    </location>
</feature>
<feature type="repeat" description="TPR" evidence="2">
    <location>
        <begin position="150"/>
        <end position="183"/>
    </location>
</feature>
<dbReference type="OrthoDB" id="2117972at2759"/>
<dbReference type="STRING" id="286115.A0A507D0Z3"/>